<proteinExistence type="predicted"/>
<evidence type="ECO:0000256" key="1">
    <source>
        <dbReference type="SAM" id="MobiDB-lite"/>
    </source>
</evidence>
<feature type="compositionally biased region" description="Low complexity" evidence="1">
    <location>
        <begin position="515"/>
        <end position="526"/>
    </location>
</feature>
<accession>A0A3G6K4L5</accession>
<protein>
    <recommendedName>
        <fullName evidence="3">Phage tail protein</fullName>
    </recommendedName>
</protein>
<dbReference type="EMBL" id="CP031023">
    <property type="protein sequence ID" value="AZA15985.1"/>
    <property type="molecule type" value="Genomic_DNA"/>
</dbReference>
<name>A0A3G6K4L5_LACDL</name>
<organism evidence="2">
    <name type="scientific">Lactobacillus delbrueckii subsp. lactis</name>
    <dbReference type="NCBI Taxonomy" id="29397"/>
    <lineage>
        <taxon>Bacteria</taxon>
        <taxon>Bacillati</taxon>
        <taxon>Bacillota</taxon>
        <taxon>Bacilli</taxon>
        <taxon>Lactobacillales</taxon>
        <taxon>Lactobacillaceae</taxon>
        <taxon>Lactobacillus</taxon>
    </lineage>
</organism>
<feature type="region of interest" description="Disordered" evidence="1">
    <location>
        <begin position="315"/>
        <end position="334"/>
    </location>
</feature>
<dbReference type="Gene3D" id="2.40.30.200">
    <property type="match status" value="1"/>
</dbReference>
<dbReference type="RefSeq" id="WP_231532045.1">
    <property type="nucleotide sequence ID" value="NZ_JAJNVR010000001.1"/>
</dbReference>
<dbReference type="AlphaFoldDB" id="A0A3G6K4L5"/>
<sequence>MIDMEHHTPVDPDTISDDDAWFNGLSFIKDIKVRPVKSSISIGPAMSAVNESIPGKYGNFYEGINYESREISFQIFAKCGTDERLEQEIRENIAQAFIKFNPSNPTQEYELVFGNENVSGFGYHAHKHYIGHVTNIGAPQYLHDDGTRDFTCNITFECSDPRAYLPMHRVQGVFDSNDNAEVKINYNDGTAPAEFEAEVLYASGKAAHHVGFITDSGGVMAIGDDHSEVGGWSSSSGTSETNNLIPAKWDPTNLVDIANTVSGTLANWVTDQAVISQNFANIQWGHDSVGQTIGGAVTTEGTKITVGTRKVKGYKPSEYPKNKELKPTDGKSYSVQNYGTDEVMRRTNNGVPNGTPWYGPVIVSTGIIPADTSTTMNNFKITFRIHHTKYGNGHPHNARAMGDIEFLLLDASNNAFFRAGVKDSSTGEAPTLIMQFCKPGSAWSDKANVLTLVSDSKAALRGQTKRNDQIVRVPYKTKSITTIVRKIVSKTSRKSTSSTTRTSKTKRRGKSRAITSHSSSSTSTTTRAEKKTSYQYSYYTEKTKNEENAFTNGWIEVTLSREFGKFYIEAYKLDSNGNHMKGGWSFTKYKSTPVPNVPTGDVSLSRVACGFFKHSIMEDTVTPFEIYRSCSLSMTHCSIWAMNQEYYNRFAPRDIKHYPNVTVSRGDHVTFSSIETTVKKNGTAAQPSWGTNYPTLTPQKINTLHFKSDGDLTGATYKIEWAPRML</sequence>
<feature type="region of interest" description="Disordered" evidence="1">
    <location>
        <begin position="491"/>
        <end position="527"/>
    </location>
</feature>
<feature type="compositionally biased region" description="Basic and acidic residues" evidence="1">
    <location>
        <begin position="318"/>
        <end position="329"/>
    </location>
</feature>
<reference evidence="2" key="1">
    <citation type="submission" date="2018-07" db="EMBL/GenBank/DDBJ databases">
        <authorList>
            <person name="Somerville V."/>
        </authorList>
    </citation>
    <scope>NUCLEOTIDE SEQUENCE</scope>
    <source>
        <strain evidence="2">NWC_2_2</strain>
    </source>
</reference>
<evidence type="ECO:0008006" key="3">
    <source>
        <dbReference type="Google" id="ProtNLM"/>
    </source>
</evidence>
<evidence type="ECO:0000313" key="2">
    <source>
        <dbReference type="EMBL" id="AZA15985.1"/>
    </source>
</evidence>
<gene>
    <name evidence="2" type="ORF">DQL93_05060</name>
</gene>